<comment type="caution">
    <text evidence="2">The sequence shown here is derived from an EMBL/GenBank/DDBJ whole genome shotgun (WGS) entry which is preliminary data.</text>
</comment>
<dbReference type="EMBL" id="CAJVQB010118675">
    <property type="protein sequence ID" value="CAG8853001.1"/>
    <property type="molecule type" value="Genomic_DNA"/>
</dbReference>
<name>A0ABN7XEY6_GIGMA</name>
<feature type="non-terminal residue" evidence="2">
    <location>
        <position position="1"/>
    </location>
</feature>
<evidence type="ECO:0000313" key="2">
    <source>
        <dbReference type="EMBL" id="CAG8853001.1"/>
    </source>
</evidence>
<protein>
    <submittedName>
        <fullName evidence="2">22177_t:CDS:1</fullName>
    </submittedName>
</protein>
<keyword evidence="3" id="KW-1185">Reference proteome</keyword>
<evidence type="ECO:0000256" key="1">
    <source>
        <dbReference type="SAM" id="MobiDB-lite"/>
    </source>
</evidence>
<evidence type="ECO:0000313" key="3">
    <source>
        <dbReference type="Proteomes" id="UP000789901"/>
    </source>
</evidence>
<feature type="compositionally biased region" description="Polar residues" evidence="1">
    <location>
        <begin position="20"/>
        <end position="36"/>
    </location>
</feature>
<proteinExistence type="predicted"/>
<gene>
    <name evidence="2" type="ORF">GMARGA_LOCUS41822</name>
</gene>
<sequence>TNSSDIESEPLVKHKRLEETNQPVNMEFTNANNYKSEANEANPIKIA</sequence>
<dbReference type="Proteomes" id="UP000789901">
    <property type="component" value="Unassembled WGS sequence"/>
</dbReference>
<reference evidence="2 3" key="1">
    <citation type="submission" date="2021-06" db="EMBL/GenBank/DDBJ databases">
        <authorList>
            <person name="Kallberg Y."/>
            <person name="Tangrot J."/>
            <person name="Rosling A."/>
        </authorList>
    </citation>
    <scope>NUCLEOTIDE SEQUENCE [LARGE SCALE GENOMIC DNA]</scope>
    <source>
        <strain evidence="2 3">120-4 pot B 10/14</strain>
    </source>
</reference>
<organism evidence="2 3">
    <name type="scientific">Gigaspora margarita</name>
    <dbReference type="NCBI Taxonomy" id="4874"/>
    <lineage>
        <taxon>Eukaryota</taxon>
        <taxon>Fungi</taxon>
        <taxon>Fungi incertae sedis</taxon>
        <taxon>Mucoromycota</taxon>
        <taxon>Glomeromycotina</taxon>
        <taxon>Glomeromycetes</taxon>
        <taxon>Diversisporales</taxon>
        <taxon>Gigasporaceae</taxon>
        <taxon>Gigaspora</taxon>
    </lineage>
</organism>
<feature type="compositionally biased region" description="Basic and acidic residues" evidence="1">
    <location>
        <begin position="10"/>
        <end position="19"/>
    </location>
</feature>
<accession>A0ABN7XEY6</accession>
<feature type="region of interest" description="Disordered" evidence="1">
    <location>
        <begin position="1"/>
        <end position="47"/>
    </location>
</feature>